<name>A0A7J9G469_9ROSI</name>
<evidence type="ECO:0000256" key="2">
    <source>
        <dbReference type="ARBA" id="ARBA00023027"/>
    </source>
</evidence>
<keyword evidence="3" id="KW-0472">Membrane</keyword>
<evidence type="ECO:0000256" key="1">
    <source>
        <dbReference type="ARBA" id="ARBA00022967"/>
    </source>
</evidence>
<keyword evidence="4" id="KW-0732">Signal</keyword>
<evidence type="ECO:0000259" key="5">
    <source>
        <dbReference type="Pfam" id="PF00361"/>
    </source>
</evidence>
<accession>A0A7J9G469</accession>
<comment type="caution">
    <text evidence="6">The sequence shown here is derived from an EMBL/GenBank/DDBJ whole genome shotgun (WGS) entry which is preliminary data.</text>
</comment>
<protein>
    <recommendedName>
        <fullName evidence="5">NADH:quinone oxidoreductase/Mrp antiporter transmembrane domain-containing protein</fullName>
    </recommendedName>
</protein>
<feature type="signal peptide" evidence="4">
    <location>
        <begin position="1"/>
        <end position="23"/>
    </location>
</feature>
<feature type="transmembrane region" description="Helical" evidence="3">
    <location>
        <begin position="27"/>
        <end position="46"/>
    </location>
</feature>
<dbReference type="Pfam" id="PF00361">
    <property type="entry name" value="Proton_antipo_M"/>
    <property type="match status" value="1"/>
</dbReference>
<feature type="transmembrane region" description="Helical" evidence="3">
    <location>
        <begin position="58"/>
        <end position="79"/>
    </location>
</feature>
<keyword evidence="1" id="KW-1278">Translocase</keyword>
<dbReference type="GO" id="GO:0009536">
    <property type="term" value="C:plastid"/>
    <property type="evidence" value="ECO:0007669"/>
    <property type="project" value="UniProtKB-ARBA"/>
</dbReference>
<dbReference type="EMBL" id="JABFAD010000002">
    <property type="protein sequence ID" value="MBA0792407.1"/>
    <property type="molecule type" value="Genomic_DNA"/>
</dbReference>
<organism evidence="6 7">
    <name type="scientific">Gossypium harknessii</name>
    <dbReference type="NCBI Taxonomy" id="34285"/>
    <lineage>
        <taxon>Eukaryota</taxon>
        <taxon>Viridiplantae</taxon>
        <taxon>Streptophyta</taxon>
        <taxon>Embryophyta</taxon>
        <taxon>Tracheophyta</taxon>
        <taxon>Spermatophyta</taxon>
        <taxon>Magnoliopsida</taxon>
        <taxon>eudicotyledons</taxon>
        <taxon>Gunneridae</taxon>
        <taxon>Pentapetalae</taxon>
        <taxon>rosids</taxon>
        <taxon>malvids</taxon>
        <taxon>Malvales</taxon>
        <taxon>Malvaceae</taxon>
        <taxon>Malvoideae</taxon>
        <taxon>Gossypium</taxon>
    </lineage>
</organism>
<evidence type="ECO:0000256" key="4">
    <source>
        <dbReference type="SAM" id="SignalP"/>
    </source>
</evidence>
<reference evidence="6 7" key="1">
    <citation type="journal article" date="2019" name="Genome Biol. Evol.">
        <title>Insights into the evolution of the New World diploid cottons (Gossypium, subgenus Houzingenia) based on genome sequencing.</title>
        <authorList>
            <person name="Grover C.E."/>
            <person name="Arick M.A. 2nd"/>
            <person name="Thrash A."/>
            <person name="Conover J.L."/>
            <person name="Sanders W.S."/>
            <person name="Peterson D.G."/>
            <person name="Frelichowski J.E."/>
            <person name="Scheffler J.A."/>
            <person name="Scheffler B.E."/>
            <person name="Wendel J.F."/>
        </authorList>
    </citation>
    <scope>NUCLEOTIDE SEQUENCE [LARGE SCALE GENOMIC DNA]</scope>
    <source>
        <strain evidence="6">0</strain>
        <tissue evidence="6">Leaf</tissue>
    </source>
</reference>
<evidence type="ECO:0000256" key="3">
    <source>
        <dbReference type="SAM" id="Phobius"/>
    </source>
</evidence>
<dbReference type="Proteomes" id="UP000593560">
    <property type="component" value="Unassembled WGS sequence"/>
</dbReference>
<keyword evidence="3" id="KW-1133">Transmembrane helix</keyword>
<keyword evidence="2" id="KW-0520">NAD</keyword>
<feature type="chain" id="PRO_5029635678" description="NADH:quinone oxidoreductase/Mrp antiporter transmembrane domain-containing protein" evidence="4">
    <location>
        <begin position="24"/>
        <end position="107"/>
    </location>
</feature>
<feature type="domain" description="NADH:quinone oxidoreductase/Mrp antiporter transmembrane" evidence="5">
    <location>
        <begin position="23"/>
        <end position="94"/>
    </location>
</feature>
<sequence length="107" mass="12183">MAIAEFLLFVLTATLEGMFYCSANDLITIFVVPECFSLCSYLLSRYTKKDVRSNEATMKYLLMVGAISSILVHGFSWLYGLSEGEIELQEIIDKFDSPTILIKLKYF</sequence>
<dbReference type="InterPro" id="IPR001750">
    <property type="entry name" value="ND/Mrp_TM"/>
</dbReference>
<dbReference type="AlphaFoldDB" id="A0A7J9G469"/>
<evidence type="ECO:0000313" key="7">
    <source>
        <dbReference type="Proteomes" id="UP000593560"/>
    </source>
</evidence>
<dbReference type="PANTHER" id="PTHR45564">
    <property type="entry name" value="NAD(P)H-QUINONE OXIDOREDUCTASE SUBUNIT 2 B, CHLOROPLASTIC"/>
    <property type="match status" value="1"/>
</dbReference>
<evidence type="ECO:0000313" key="6">
    <source>
        <dbReference type="EMBL" id="MBA0792407.1"/>
    </source>
</evidence>
<dbReference type="PANTHER" id="PTHR45564:SF11">
    <property type="entry name" value="NAD(P)H-QUINONE OXIDOREDUCTASE SUBUNIT 2 B, CHLOROPLASTIC"/>
    <property type="match status" value="1"/>
</dbReference>
<keyword evidence="7" id="KW-1185">Reference proteome</keyword>
<keyword evidence="3" id="KW-0812">Transmembrane</keyword>
<dbReference type="OrthoDB" id="1876953at2759"/>
<gene>
    <name evidence="6" type="ORF">Gohar_016907</name>
</gene>
<proteinExistence type="predicted"/>